<dbReference type="EMBL" id="WMHZ01000018">
    <property type="protein sequence ID" value="NDO78824.1"/>
    <property type="molecule type" value="Genomic_DNA"/>
</dbReference>
<dbReference type="InterPro" id="IPR029058">
    <property type="entry name" value="AB_hydrolase_fold"/>
</dbReference>
<comment type="caution">
    <text evidence="4">The sequence shown here is derived from an EMBL/GenBank/DDBJ whole genome shotgun (WGS) entry which is preliminary data.</text>
</comment>
<dbReference type="NCBIfam" id="TIGR01444">
    <property type="entry name" value="fkbM_fam"/>
    <property type="match status" value="1"/>
</dbReference>
<accession>A0A6N9R0T6</accession>
<evidence type="ECO:0000313" key="4">
    <source>
        <dbReference type="EMBL" id="NDO78824.1"/>
    </source>
</evidence>
<dbReference type="Pfam" id="PF05050">
    <property type="entry name" value="Methyltransf_21"/>
    <property type="match status" value="1"/>
</dbReference>
<feature type="domain" description="Methyltransferase FkbM" evidence="3">
    <location>
        <begin position="725"/>
        <end position="874"/>
    </location>
</feature>
<reference evidence="4 5" key="1">
    <citation type="submission" date="2019-11" db="EMBL/GenBank/DDBJ databases">
        <title>Draft genome sequence of Kocuria indica DP-K7, a methyl red degrading Actinobacterium.</title>
        <authorList>
            <person name="Kumaran S."/>
            <person name="Tischler D."/>
            <person name="Ngo A.C.R."/>
            <person name="Schultes F."/>
        </authorList>
    </citation>
    <scope>NUCLEOTIDE SEQUENCE [LARGE SCALE GENOMIC DNA]</scope>
    <source>
        <strain evidence="4 5">DP-K7</strain>
    </source>
</reference>
<dbReference type="AlphaFoldDB" id="A0A6N9R0T6"/>
<keyword evidence="4" id="KW-0489">Methyltransferase</keyword>
<proteinExistence type="predicted"/>
<gene>
    <name evidence="4" type="ORF">GKZ75_11475</name>
</gene>
<dbReference type="InterPro" id="IPR006342">
    <property type="entry name" value="FkbM_mtfrase"/>
</dbReference>
<dbReference type="Pfam" id="PF00326">
    <property type="entry name" value="Peptidase_S9"/>
    <property type="match status" value="1"/>
</dbReference>
<dbReference type="PANTHER" id="PTHR34203">
    <property type="entry name" value="METHYLTRANSFERASE, FKBM FAMILY PROTEIN"/>
    <property type="match status" value="1"/>
</dbReference>
<dbReference type="PANTHER" id="PTHR34203:SF15">
    <property type="entry name" value="SLL1173 PROTEIN"/>
    <property type="match status" value="1"/>
</dbReference>
<dbReference type="GO" id="GO:0032259">
    <property type="term" value="P:methylation"/>
    <property type="evidence" value="ECO:0007669"/>
    <property type="project" value="UniProtKB-KW"/>
</dbReference>
<dbReference type="SUPFAM" id="SSF53335">
    <property type="entry name" value="S-adenosyl-L-methionine-dependent methyltransferases"/>
    <property type="match status" value="1"/>
</dbReference>
<organism evidence="4 5">
    <name type="scientific">Kocuria marina subsp. indica</name>
    <dbReference type="NCBI Taxonomy" id="1049583"/>
    <lineage>
        <taxon>Bacteria</taxon>
        <taxon>Bacillati</taxon>
        <taxon>Actinomycetota</taxon>
        <taxon>Actinomycetes</taxon>
        <taxon>Micrococcales</taxon>
        <taxon>Micrococcaceae</taxon>
        <taxon>Kocuria</taxon>
    </lineage>
</organism>
<dbReference type="Gene3D" id="3.40.50.1820">
    <property type="entry name" value="alpha/beta hydrolase"/>
    <property type="match status" value="1"/>
</dbReference>
<evidence type="ECO:0000259" key="3">
    <source>
        <dbReference type="Pfam" id="PF05050"/>
    </source>
</evidence>
<feature type="region of interest" description="Disordered" evidence="1">
    <location>
        <begin position="364"/>
        <end position="385"/>
    </location>
</feature>
<evidence type="ECO:0000313" key="5">
    <source>
        <dbReference type="Proteomes" id="UP000471026"/>
    </source>
</evidence>
<dbReference type="GO" id="GO:0006508">
    <property type="term" value="P:proteolysis"/>
    <property type="evidence" value="ECO:0007669"/>
    <property type="project" value="InterPro"/>
</dbReference>
<dbReference type="InterPro" id="IPR029063">
    <property type="entry name" value="SAM-dependent_MTases_sf"/>
</dbReference>
<protein>
    <submittedName>
        <fullName evidence="4">FkbM family methyltransferase</fullName>
    </submittedName>
</protein>
<feature type="domain" description="Peptidase S9 prolyl oligopeptidase catalytic" evidence="2">
    <location>
        <begin position="164"/>
        <end position="256"/>
    </location>
</feature>
<dbReference type="InterPro" id="IPR001375">
    <property type="entry name" value="Peptidase_S9_cat"/>
</dbReference>
<dbReference type="InterPro" id="IPR052514">
    <property type="entry name" value="SAM-dependent_MTase"/>
</dbReference>
<dbReference type="GO" id="GO:0008236">
    <property type="term" value="F:serine-type peptidase activity"/>
    <property type="evidence" value="ECO:0007669"/>
    <property type="project" value="InterPro"/>
</dbReference>
<feature type="compositionally biased region" description="Basic and acidic residues" evidence="1">
    <location>
        <begin position="374"/>
        <end position="383"/>
    </location>
</feature>
<dbReference type="GO" id="GO:0008168">
    <property type="term" value="F:methyltransferase activity"/>
    <property type="evidence" value="ECO:0007669"/>
    <property type="project" value="UniProtKB-KW"/>
</dbReference>
<sequence length="932" mass="103108">MSPKLGRSRPMRACRTDPLPQGGCRALVDADPPTWTCGAARNGLAREVHGRGLGDDDTCNDRLRHRFTHSMNDLNTTIVTIEALENDDLQFLAPDAPHRIDVIAEHSVLPFLVVRRTGADKLLVLNNGAVDHQIAKGRPVFQRSSWWREIRHHQIYFCDPGTLGTDQLSLAWGQLSREHWVVYDAARAVKALSAQLGVQEPDRRVYYGSSAGGFMALALMAGDAGATAVINNAQFDWTRWMATGLNPLREARFDNMLPSHLRKVHPVRTNVLKMLAKRRKPVRIVYYVNLASKHDREVDRPMFEAFVRSHPRLTRNVEIRPYEDPVAGHNPMSKERTLEILNCPQSSTAPLPQSTTVENVSNARLRVGGGSPRGSDKSEEGHPPMRISVDSLASLDGSVFPAESPTRIDIETDHVTIPLLVVRRDGATGLCTLSNAAVGLEKSGGRAIFQRSSWWKDIFHHQIYVCDPATVDPGAVSLAWGQISPDYWMVPDAAVAIQRISSLLGVDASSDRVYYGSSGGGFLSVAFSAHDPGSRAVINNSQFDWTTWIPRTVTTLTEQRLGGMDAEAFKHSHPERASVLDLMLRTPPASHVDYWVNLGSDHDAEVDLGQVQDFLYQHPDFASHWTVHTYQDAAAGHDAIDKATTVRIINDSIDRDEARSPWMPGTQRLEMPSSMVAFKGREWKMYGATEDDHIFRMLHTTGQFYEEQLLSFISTLVEPGDLVLDVGANIGNHTVFFAGPMGCTVESYEALPVLLPSLTANVMDNFLDERVEIIPSAVGASSGRLGIRSWDPQNVGSTSLEIREDGPIAMTTLDAKSRTVPVRLIKIDVEGMELDVLAGARATIGRDRPILVIEARDQEMDRQLRIWLADHDYVVLGVFNATPTLVAMPASGNEATQALDTLANALSALVSRFNEFDAKLDKFGRYLSQHTR</sequence>
<name>A0A6N9R0T6_9MICC</name>
<dbReference type="Gene3D" id="3.40.50.150">
    <property type="entry name" value="Vaccinia Virus protein VP39"/>
    <property type="match status" value="1"/>
</dbReference>
<dbReference type="SUPFAM" id="SSF53474">
    <property type="entry name" value="alpha/beta-Hydrolases"/>
    <property type="match status" value="1"/>
</dbReference>
<evidence type="ECO:0000256" key="1">
    <source>
        <dbReference type="SAM" id="MobiDB-lite"/>
    </source>
</evidence>
<evidence type="ECO:0000259" key="2">
    <source>
        <dbReference type="Pfam" id="PF00326"/>
    </source>
</evidence>
<keyword evidence="4" id="KW-0808">Transferase</keyword>
<dbReference type="Proteomes" id="UP000471026">
    <property type="component" value="Unassembled WGS sequence"/>
</dbReference>